<protein>
    <submittedName>
        <fullName evidence="1">Uncharacterized protein</fullName>
    </submittedName>
</protein>
<proteinExistence type="predicted"/>
<dbReference type="EMBL" id="NIRI02000077">
    <property type="protein sequence ID" value="KAG5441297.1"/>
    <property type="molecule type" value="Genomic_DNA"/>
</dbReference>
<keyword evidence="2" id="KW-1185">Reference proteome</keyword>
<dbReference type="AlphaFoldDB" id="A0A8T1LV14"/>
<reference evidence="1 2" key="2">
    <citation type="journal article" date="2021" name="Genomics">
        <title>High-quality reference genome for Clonorchis sinensis.</title>
        <authorList>
            <person name="Young N.D."/>
            <person name="Stroehlein A.J."/>
            <person name="Kinkar L."/>
            <person name="Wang T."/>
            <person name="Sohn W.M."/>
            <person name="Chang B.C.H."/>
            <person name="Kaur P."/>
            <person name="Weisz D."/>
            <person name="Dudchenko O."/>
            <person name="Aiden E.L."/>
            <person name="Korhonen P.K."/>
            <person name="Gasser R.B."/>
        </authorList>
    </citation>
    <scope>NUCLEOTIDE SEQUENCE [LARGE SCALE GENOMIC DNA]</scope>
    <source>
        <strain evidence="1">Cs-k2</strain>
    </source>
</reference>
<evidence type="ECO:0000313" key="1">
    <source>
        <dbReference type="EMBL" id="KAG5441297.1"/>
    </source>
</evidence>
<reference evidence="1 2" key="1">
    <citation type="journal article" date="2018" name="Biotechnol. Adv.">
        <title>Improved genomic resources and new bioinformatic workflow for the carcinogenic parasite Clonorchis sinensis: Biotechnological implications.</title>
        <authorList>
            <person name="Wang D."/>
            <person name="Korhonen P.K."/>
            <person name="Gasser R.B."/>
            <person name="Young N.D."/>
        </authorList>
    </citation>
    <scope>NUCLEOTIDE SEQUENCE [LARGE SCALE GENOMIC DNA]</scope>
    <source>
        <strain evidence="1">Cs-k2</strain>
    </source>
</reference>
<gene>
    <name evidence="1" type="ORF">CSKR_202140</name>
</gene>
<organism evidence="1 2">
    <name type="scientific">Clonorchis sinensis</name>
    <name type="common">Chinese liver fluke</name>
    <dbReference type="NCBI Taxonomy" id="79923"/>
    <lineage>
        <taxon>Eukaryota</taxon>
        <taxon>Metazoa</taxon>
        <taxon>Spiralia</taxon>
        <taxon>Lophotrochozoa</taxon>
        <taxon>Platyhelminthes</taxon>
        <taxon>Trematoda</taxon>
        <taxon>Digenea</taxon>
        <taxon>Opisthorchiida</taxon>
        <taxon>Opisthorchiata</taxon>
        <taxon>Opisthorchiidae</taxon>
        <taxon>Clonorchis</taxon>
    </lineage>
</organism>
<name>A0A8T1LV14_CLOSI</name>
<comment type="caution">
    <text evidence="1">The sequence shown here is derived from an EMBL/GenBank/DDBJ whole genome shotgun (WGS) entry which is preliminary data.</text>
</comment>
<evidence type="ECO:0000313" key="2">
    <source>
        <dbReference type="Proteomes" id="UP000286415"/>
    </source>
</evidence>
<sequence>MDDVTTTPRSPRKSPPNFVLQRMFFYDFAGAGGYARIQGFKDLKFCEDRLQFQVTPLQRAQQNKMMVFTFFNFDKVSQEHSELAFLGNF</sequence>
<accession>A0A8T1LV14</accession>
<dbReference type="Proteomes" id="UP000286415">
    <property type="component" value="Unassembled WGS sequence"/>
</dbReference>